<sequence length="266" mass="29777">ISVDSTLLASDTTFILNELNESKVRSPEWFDSLAEVAGLSLSLVIQSEADTSLILPDTVTSGQTYLDSTAGFEQLHFYRVTALHNDLQAYQLVTREGLNLTLLPPTNIWDKQPNDYQLVLSWSSSPFADGYKITRDVGSTVDSVSVTSTTMLIDSSHSPSFDPNVDTSWNVEGLQPNVPIEYKVRAYASRGDVIRYSGISTAVAMLEVPPVKFREHNETWQVNSNTVRFYLDTTITFFRTLDILARVNNGDWQWRKTVPLTDVRGT</sequence>
<protein>
    <recommendedName>
        <fullName evidence="1">Fibronectin type-III domain-containing protein</fullName>
    </recommendedName>
</protein>
<gene>
    <name evidence="2" type="ORF">S03H2_47392</name>
</gene>
<dbReference type="SUPFAM" id="SSF49265">
    <property type="entry name" value="Fibronectin type III"/>
    <property type="match status" value="1"/>
</dbReference>
<reference evidence="2" key="1">
    <citation type="journal article" date="2014" name="Front. Microbiol.">
        <title>High frequency of phylogenetically diverse reductive dehalogenase-homologous genes in deep subseafloor sedimentary metagenomes.</title>
        <authorList>
            <person name="Kawai M."/>
            <person name="Futagami T."/>
            <person name="Toyoda A."/>
            <person name="Takaki Y."/>
            <person name="Nishi S."/>
            <person name="Hori S."/>
            <person name="Arai W."/>
            <person name="Tsubouchi T."/>
            <person name="Morono Y."/>
            <person name="Uchiyama I."/>
            <person name="Ito T."/>
            <person name="Fujiyama A."/>
            <person name="Inagaki F."/>
            <person name="Takami H."/>
        </authorList>
    </citation>
    <scope>NUCLEOTIDE SEQUENCE</scope>
    <source>
        <strain evidence="2">Expedition CK06-06</strain>
    </source>
</reference>
<dbReference type="InterPro" id="IPR036116">
    <property type="entry name" value="FN3_sf"/>
</dbReference>
<feature type="domain" description="Fibronectin type-III" evidence="1">
    <location>
        <begin position="104"/>
        <end position="211"/>
    </location>
</feature>
<dbReference type="InterPro" id="IPR003961">
    <property type="entry name" value="FN3_dom"/>
</dbReference>
<feature type="non-terminal residue" evidence="2">
    <location>
        <position position="1"/>
    </location>
</feature>
<name>X1HMJ2_9ZZZZ</name>
<dbReference type="Gene3D" id="2.60.40.10">
    <property type="entry name" value="Immunoglobulins"/>
    <property type="match status" value="1"/>
</dbReference>
<evidence type="ECO:0000313" key="2">
    <source>
        <dbReference type="EMBL" id="GAH71366.1"/>
    </source>
</evidence>
<dbReference type="PROSITE" id="PS50853">
    <property type="entry name" value="FN3"/>
    <property type="match status" value="1"/>
</dbReference>
<dbReference type="InterPro" id="IPR013783">
    <property type="entry name" value="Ig-like_fold"/>
</dbReference>
<evidence type="ECO:0000259" key="1">
    <source>
        <dbReference type="PROSITE" id="PS50853"/>
    </source>
</evidence>
<organism evidence="2">
    <name type="scientific">marine sediment metagenome</name>
    <dbReference type="NCBI Taxonomy" id="412755"/>
    <lineage>
        <taxon>unclassified sequences</taxon>
        <taxon>metagenomes</taxon>
        <taxon>ecological metagenomes</taxon>
    </lineage>
</organism>
<feature type="non-terminal residue" evidence="2">
    <location>
        <position position="266"/>
    </location>
</feature>
<comment type="caution">
    <text evidence="2">The sequence shown here is derived from an EMBL/GenBank/DDBJ whole genome shotgun (WGS) entry which is preliminary data.</text>
</comment>
<proteinExistence type="predicted"/>
<dbReference type="EMBL" id="BARU01029819">
    <property type="protein sequence ID" value="GAH71366.1"/>
    <property type="molecule type" value="Genomic_DNA"/>
</dbReference>
<accession>X1HMJ2</accession>
<dbReference type="AlphaFoldDB" id="X1HMJ2"/>